<protein>
    <submittedName>
        <fullName evidence="3">Uncharacterized protein</fullName>
    </submittedName>
</protein>
<reference evidence="3 4" key="1">
    <citation type="journal article" date="2015" name="Nat. Commun.">
        <title>Lucilia cuprina genome unlocks parasitic fly biology to underpin future interventions.</title>
        <authorList>
            <person name="Anstead C.A."/>
            <person name="Korhonen P.K."/>
            <person name="Young N.D."/>
            <person name="Hall R.S."/>
            <person name="Jex A.R."/>
            <person name="Murali S.C."/>
            <person name="Hughes D.S."/>
            <person name="Lee S.F."/>
            <person name="Perry T."/>
            <person name="Stroehlein A.J."/>
            <person name="Ansell B.R."/>
            <person name="Breugelmans B."/>
            <person name="Hofmann A."/>
            <person name="Qu J."/>
            <person name="Dugan S."/>
            <person name="Lee S.L."/>
            <person name="Chao H."/>
            <person name="Dinh H."/>
            <person name="Han Y."/>
            <person name="Doddapaneni H.V."/>
            <person name="Worley K.C."/>
            <person name="Muzny D.M."/>
            <person name="Ioannidis P."/>
            <person name="Waterhouse R.M."/>
            <person name="Zdobnov E.M."/>
            <person name="James P.J."/>
            <person name="Bagnall N.H."/>
            <person name="Kotze A.C."/>
            <person name="Gibbs R.A."/>
            <person name="Richards S."/>
            <person name="Batterham P."/>
            <person name="Gasser R.B."/>
        </authorList>
    </citation>
    <scope>NUCLEOTIDE SEQUENCE [LARGE SCALE GENOMIC DNA]</scope>
    <source>
        <strain evidence="3 4">LS</strain>
        <tissue evidence="3">Full body</tissue>
    </source>
</reference>
<dbReference type="AlphaFoldDB" id="A0A0L0CP46"/>
<feature type="compositionally biased region" description="Polar residues" evidence="2">
    <location>
        <begin position="1"/>
        <end position="31"/>
    </location>
</feature>
<evidence type="ECO:0000256" key="2">
    <source>
        <dbReference type="SAM" id="MobiDB-lite"/>
    </source>
</evidence>
<keyword evidence="1" id="KW-0175">Coiled coil</keyword>
<organism evidence="3 4">
    <name type="scientific">Lucilia cuprina</name>
    <name type="common">Green bottle fly</name>
    <name type="synonym">Australian sheep blowfly</name>
    <dbReference type="NCBI Taxonomy" id="7375"/>
    <lineage>
        <taxon>Eukaryota</taxon>
        <taxon>Metazoa</taxon>
        <taxon>Ecdysozoa</taxon>
        <taxon>Arthropoda</taxon>
        <taxon>Hexapoda</taxon>
        <taxon>Insecta</taxon>
        <taxon>Pterygota</taxon>
        <taxon>Neoptera</taxon>
        <taxon>Endopterygota</taxon>
        <taxon>Diptera</taxon>
        <taxon>Brachycera</taxon>
        <taxon>Muscomorpha</taxon>
        <taxon>Oestroidea</taxon>
        <taxon>Calliphoridae</taxon>
        <taxon>Luciliinae</taxon>
        <taxon>Lucilia</taxon>
    </lineage>
</organism>
<dbReference type="OrthoDB" id="6350415at2759"/>
<evidence type="ECO:0000313" key="3">
    <source>
        <dbReference type="EMBL" id="KNC34128.1"/>
    </source>
</evidence>
<dbReference type="InterPro" id="IPR031843">
    <property type="entry name" value="Yuri_gagarin"/>
</dbReference>
<feature type="coiled-coil region" evidence="1">
    <location>
        <begin position="508"/>
        <end position="547"/>
    </location>
</feature>
<accession>A0A0L0CP46</accession>
<dbReference type="Pfam" id="PF15934">
    <property type="entry name" value="Yuri_gagarin"/>
    <property type="match status" value="1"/>
</dbReference>
<evidence type="ECO:0000313" key="4">
    <source>
        <dbReference type="Proteomes" id="UP000037069"/>
    </source>
</evidence>
<sequence length="787" mass="89644">MQHNTNETSATPSTKSPENTNQQVPVRTSFNPRFVLTPESMGMNLRSDTPTPNREQAPPPEPPLVEVKSYYERHSKKPMVGLLSDLKQESNASFHSSHSNTPTNSYASIRTSGYPIKTPSPNISPKSPSQQQWNFDNTMKAEYLEQQHNNNIYTSSASLYPTQSLKYPNASNSNFTPSASSTLQNVKCPTVEQPHSISTNSHCTYVQNNTSLSENPLLGYGELHQKYRSGSDVCIGDSAKLNYSHLNSIYSKRIEDIDANVWGDKDLKIITYQEWVEMLTKINESFIVNMEALETEVAEQLELVQRKVNSNCRHSQGNELMKCRKDIDTLLKYIKNARNYNSWDLQGFTFETITPSQLFDMGDFENLTIEGNTGDATKNSNDAEVMQRNKLYANMKALAHEVAEKHDEVRELKRQVISMEDEIQKAQQKIQLKDDVIKELRNDLKTANNKLSAQHSAENSLTMPPINFEDQSSRSANTQIIDTPRFPDDNGSQFDSLSYTEFEEQQKLKVLEEEMNEFFEMNKELNKQKMENQRKRLMDIFQKSESEKAAAYRKLDFIRSQLIDLESDSIESNNDCDSGFHSKSENNQDAKLLEAVRKRLRKLNETNSDLKKRLQKLELENNELSNSLQSEKTFSQRNSETLKEVADLLCSLKGKQFSYTDIYNTAPNEMNPFCEAIMEMKKDFQDRESQLMKAVGIRNKQVEELTESLLKNEKDFNEERILNWNHNNVKDTTSTIPTTTSAQATLPVTNTSISTSSPTALSSITSTLTGQQLNITTATSLQGFLKK</sequence>
<evidence type="ECO:0000256" key="1">
    <source>
        <dbReference type="SAM" id="Coils"/>
    </source>
</evidence>
<keyword evidence="4" id="KW-1185">Reference proteome</keyword>
<feature type="coiled-coil region" evidence="1">
    <location>
        <begin position="593"/>
        <end position="627"/>
    </location>
</feature>
<feature type="region of interest" description="Disordered" evidence="2">
    <location>
        <begin position="1"/>
        <end position="64"/>
    </location>
</feature>
<feature type="compositionally biased region" description="Polar residues" evidence="2">
    <location>
        <begin position="450"/>
        <end position="462"/>
    </location>
</feature>
<gene>
    <name evidence="3" type="ORF">FF38_02899</name>
</gene>
<name>A0A0L0CP46_LUCCU</name>
<feature type="region of interest" description="Disordered" evidence="2">
    <location>
        <begin position="450"/>
        <end position="474"/>
    </location>
</feature>
<comment type="caution">
    <text evidence="3">The sequence shown here is derived from an EMBL/GenBank/DDBJ whole genome shotgun (WGS) entry which is preliminary data.</text>
</comment>
<dbReference type="Proteomes" id="UP000037069">
    <property type="component" value="Unassembled WGS sequence"/>
</dbReference>
<proteinExistence type="predicted"/>
<dbReference type="EMBL" id="JRES01000098">
    <property type="protein sequence ID" value="KNC34128.1"/>
    <property type="molecule type" value="Genomic_DNA"/>
</dbReference>